<evidence type="ECO:0000313" key="1">
    <source>
        <dbReference type="EMBL" id="KAF9495365.1"/>
    </source>
</evidence>
<keyword evidence="2" id="KW-1185">Reference proteome</keyword>
<reference evidence="1" key="1">
    <citation type="submission" date="2020-11" db="EMBL/GenBank/DDBJ databases">
        <authorList>
            <consortium name="DOE Joint Genome Institute"/>
            <person name="Ahrendt S."/>
            <person name="Riley R."/>
            <person name="Andreopoulos W."/>
            <person name="Labutti K."/>
            <person name="Pangilinan J."/>
            <person name="Ruiz-Duenas F.J."/>
            <person name="Barrasa J.M."/>
            <person name="Sanchez-Garcia M."/>
            <person name="Camarero S."/>
            <person name="Miyauchi S."/>
            <person name="Serrano A."/>
            <person name="Linde D."/>
            <person name="Babiker R."/>
            <person name="Drula E."/>
            <person name="Ayuso-Fernandez I."/>
            <person name="Pacheco R."/>
            <person name="Padilla G."/>
            <person name="Ferreira P."/>
            <person name="Barriuso J."/>
            <person name="Kellner H."/>
            <person name="Castanera R."/>
            <person name="Alfaro M."/>
            <person name="Ramirez L."/>
            <person name="Pisabarro A.G."/>
            <person name="Kuo A."/>
            <person name="Tritt A."/>
            <person name="Lipzen A."/>
            <person name="He G."/>
            <person name="Yan M."/>
            <person name="Ng V."/>
            <person name="Cullen D."/>
            <person name="Martin F."/>
            <person name="Rosso M.-N."/>
            <person name="Henrissat B."/>
            <person name="Hibbett D."/>
            <person name="Martinez A.T."/>
            <person name="Grigoriev I.V."/>
        </authorList>
    </citation>
    <scope>NUCLEOTIDE SEQUENCE</scope>
    <source>
        <strain evidence="1">ATCC 90797</strain>
    </source>
</reference>
<sequence length="141" mass="15738">MALNVEPPARQGVGKHTHSPAPHLAECIRVLHLWWNRNHPDLCDRASNMDWFPSCFARLTNLQELYLEQWIGRWVMSPGAVSTLGAPLRMLVLRGWDFSGKGSDPLSMLAHTLEDLRLDNIVSEEIEFSAGAAPFGVAPKP</sequence>
<evidence type="ECO:0000313" key="2">
    <source>
        <dbReference type="Proteomes" id="UP000807025"/>
    </source>
</evidence>
<comment type="caution">
    <text evidence="1">The sequence shown here is derived from an EMBL/GenBank/DDBJ whole genome shotgun (WGS) entry which is preliminary data.</text>
</comment>
<accession>A0A9P5ZWU9</accession>
<dbReference type="AlphaFoldDB" id="A0A9P5ZWU9"/>
<proteinExistence type="predicted"/>
<dbReference type="EMBL" id="MU154562">
    <property type="protein sequence ID" value="KAF9495365.1"/>
    <property type="molecule type" value="Genomic_DNA"/>
</dbReference>
<organism evidence="1 2">
    <name type="scientific">Pleurotus eryngii</name>
    <name type="common">Boletus of the steppes</name>
    <dbReference type="NCBI Taxonomy" id="5323"/>
    <lineage>
        <taxon>Eukaryota</taxon>
        <taxon>Fungi</taxon>
        <taxon>Dikarya</taxon>
        <taxon>Basidiomycota</taxon>
        <taxon>Agaricomycotina</taxon>
        <taxon>Agaricomycetes</taxon>
        <taxon>Agaricomycetidae</taxon>
        <taxon>Agaricales</taxon>
        <taxon>Pleurotineae</taxon>
        <taxon>Pleurotaceae</taxon>
        <taxon>Pleurotus</taxon>
    </lineage>
</organism>
<gene>
    <name evidence="1" type="ORF">BDN71DRAFT_1447506</name>
</gene>
<protein>
    <submittedName>
        <fullName evidence="1">Uncharacterized protein</fullName>
    </submittedName>
</protein>
<dbReference type="SUPFAM" id="SSF52047">
    <property type="entry name" value="RNI-like"/>
    <property type="match status" value="1"/>
</dbReference>
<name>A0A9P5ZWU9_PLEER</name>
<dbReference type="Proteomes" id="UP000807025">
    <property type="component" value="Unassembled WGS sequence"/>
</dbReference>